<dbReference type="Proteomes" id="UP001148838">
    <property type="component" value="Unassembled WGS sequence"/>
</dbReference>
<keyword evidence="2" id="KW-1185">Reference proteome</keyword>
<gene>
    <name evidence="1" type="ORF">ANN_09144</name>
</gene>
<reference evidence="1 2" key="1">
    <citation type="journal article" date="2022" name="Allergy">
        <title>Genome assembly and annotation of Periplaneta americana reveal a comprehensive cockroach allergen profile.</title>
        <authorList>
            <person name="Wang L."/>
            <person name="Xiong Q."/>
            <person name="Saelim N."/>
            <person name="Wang L."/>
            <person name="Nong W."/>
            <person name="Wan A.T."/>
            <person name="Shi M."/>
            <person name="Liu X."/>
            <person name="Cao Q."/>
            <person name="Hui J.H.L."/>
            <person name="Sookrung N."/>
            <person name="Leung T.F."/>
            <person name="Tungtrongchitr A."/>
            <person name="Tsui S.K.W."/>
        </authorList>
    </citation>
    <scope>NUCLEOTIDE SEQUENCE [LARGE SCALE GENOMIC DNA]</scope>
    <source>
        <strain evidence="1">PWHHKU_190912</strain>
    </source>
</reference>
<proteinExistence type="predicted"/>
<sequence>MRFLNIAYVEETDILSSEMNTMTDRYIVAVADVYSNVAVNDVIRRYTNWFRILFHSYIKKEKEEEVLREGPIETSALDSAAQIIAVSMELWVSTVPVSDYESDEIELDTDYDVSGVLFITDKYAIKNVQDNTEGLELNELHQLLVYADDVNMLGENPQTIRENSEILHEASKTIGFEVNPEKTKYMIMSRDKNIVRNGTIKIGDLSFEEVEKIKISWSNSNNYK</sequence>
<comment type="caution">
    <text evidence="1">The sequence shown here is derived from an EMBL/GenBank/DDBJ whole genome shotgun (WGS) entry which is preliminary data.</text>
</comment>
<accession>A0ABQ8TLH6</accession>
<dbReference type="EMBL" id="JAJSOF020000005">
    <property type="protein sequence ID" value="KAJ4447143.1"/>
    <property type="molecule type" value="Genomic_DNA"/>
</dbReference>
<protein>
    <recommendedName>
        <fullName evidence="3">Reverse transcriptase domain-containing protein</fullName>
    </recommendedName>
</protein>
<name>A0ABQ8TLH6_PERAM</name>
<evidence type="ECO:0000313" key="1">
    <source>
        <dbReference type="EMBL" id="KAJ4447143.1"/>
    </source>
</evidence>
<evidence type="ECO:0008006" key="3">
    <source>
        <dbReference type="Google" id="ProtNLM"/>
    </source>
</evidence>
<organism evidence="1 2">
    <name type="scientific">Periplaneta americana</name>
    <name type="common">American cockroach</name>
    <name type="synonym">Blatta americana</name>
    <dbReference type="NCBI Taxonomy" id="6978"/>
    <lineage>
        <taxon>Eukaryota</taxon>
        <taxon>Metazoa</taxon>
        <taxon>Ecdysozoa</taxon>
        <taxon>Arthropoda</taxon>
        <taxon>Hexapoda</taxon>
        <taxon>Insecta</taxon>
        <taxon>Pterygota</taxon>
        <taxon>Neoptera</taxon>
        <taxon>Polyneoptera</taxon>
        <taxon>Dictyoptera</taxon>
        <taxon>Blattodea</taxon>
        <taxon>Blattoidea</taxon>
        <taxon>Blattidae</taxon>
        <taxon>Blattinae</taxon>
        <taxon>Periplaneta</taxon>
    </lineage>
</organism>
<evidence type="ECO:0000313" key="2">
    <source>
        <dbReference type="Proteomes" id="UP001148838"/>
    </source>
</evidence>